<dbReference type="PROSITE" id="PS01231">
    <property type="entry name" value="TRMA_2"/>
    <property type="match status" value="1"/>
</dbReference>
<dbReference type="Gene3D" id="2.40.50.140">
    <property type="entry name" value="Nucleic acid-binding proteins"/>
    <property type="match status" value="1"/>
</dbReference>
<dbReference type="GO" id="GO:0051539">
    <property type="term" value="F:4 iron, 4 sulfur cluster binding"/>
    <property type="evidence" value="ECO:0007669"/>
    <property type="project" value="UniProtKB-KW"/>
</dbReference>
<keyword evidence="1" id="KW-0004">4Fe-4S</keyword>
<dbReference type="GO" id="GO:0070475">
    <property type="term" value="P:rRNA base methylation"/>
    <property type="evidence" value="ECO:0007669"/>
    <property type="project" value="TreeGrafter"/>
</dbReference>
<evidence type="ECO:0000256" key="4">
    <source>
        <dbReference type="ARBA" id="ARBA00022691"/>
    </source>
</evidence>
<evidence type="ECO:0000256" key="8">
    <source>
        <dbReference type="SAM" id="MobiDB-lite"/>
    </source>
</evidence>
<dbReference type="KEGG" id="haa:A5892_11365"/>
<dbReference type="Gene3D" id="3.40.50.150">
    <property type="entry name" value="Vaccinia Virus protein VP39"/>
    <property type="match status" value="1"/>
</dbReference>
<dbReference type="InterPro" id="IPR012340">
    <property type="entry name" value="NA-bd_OB-fold"/>
</dbReference>
<dbReference type="SUPFAM" id="SSF53335">
    <property type="entry name" value="S-adenosyl-L-methionine-dependent methyltransferases"/>
    <property type="match status" value="1"/>
</dbReference>
<name>A0A172YG97_9GAMM</name>
<evidence type="ECO:0000256" key="3">
    <source>
        <dbReference type="ARBA" id="ARBA00022679"/>
    </source>
</evidence>
<evidence type="ECO:0000256" key="1">
    <source>
        <dbReference type="ARBA" id="ARBA00022485"/>
    </source>
</evidence>
<dbReference type="PANTHER" id="PTHR11061:SF49">
    <property type="entry name" value="23S RRNA (URACIL(1939)-C(5))-METHYLTRANSFERASE RLMD"/>
    <property type="match status" value="1"/>
</dbReference>
<feature type="active site" evidence="7">
    <location>
        <position position="406"/>
    </location>
</feature>
<dbReference type="PROSITE" id="PS51687">
    <property type="entry name" value="SAM_MT_RNA_M5U"/>
    <property type="match status" value="1"/>
</dbReference>
<dbReference type="Gene3D" id="2.40.50.1070">
    <property type="match status" value="1"/>
</dbReference>
<evidence type="ECO:0000256" key="7">
    <source>
        <dbReference type="PROSITE-ProRule" id="PRU10015"/>
    </source>
</evidence>
<reference evidence="10 11" key="1">
    <citation type="submission" date="2016-04" db="EMBL/GenBank/DDBJ databases">
        <title>Complete Genome Sequence of Halotalea alkalilenta IHB B 13600.</title>
        <authorList>
            <person name="Swarnkar M.K."/>
            <person name="Sharma A."/>
            <person name="Kaushal K."/>
            <person name="Soni R."/>
            <person name="Rana S."/>
            <person name="Singh A.K."/>
            <person name="Gulati A."/>
        </authorList>
    </citation>
    <scope>NUCLEOTIDE SEQUENCE [LARGE SCALE GENOMIC DNA]</scope>
    <source>
        <strain evidence="10 11">IHB B 13600</strain>
    </source>
</reference>
<organism evidence="10 11">
    <name type="scientific">Halotalea alkalilenta</name>
    <dbReference type="NCBI Taxonomy" id="376489"/>
    <lineage>
        <taxon>Bacteria</taxon>
        <taxon>Pseudomonadati</taxon>
        <taxon>Pseudomonadota</taxon>
        <taxon>Gammaproteobacteria</taxon>
        <taxon>Oceanospirillales</taxon>
        <taxon>Halomonadaceae</taxon>
        <taxon>Halotalea</taxon>
    </lineage>
</organism>
<evidence type="ECO:0000259" key="9">
    <source>
        <dbReference type="PROSITE" id="PS50926"/>
    </source>
</evidence>
<feature type="domain" description="TRAM" evidence="9">
    <location>
        <begin position="28"/>
        <end position="88"/>
    </location>
</feature>
<keyword evidence="3 6" id="KW-0808">Transferase</keyword>
<evidence type="ECO:0000256" key="6">
    <source>
        <dbReference type="PROSITE-ProRule" id="PRU01024"/>
    </source>
</evidence>
<keyword evidence="11" id="KW-1185">Reference proteome</keyword>
<keyword evidence="4 6" id="KW-0949">S-adenosyl-L-methionine</keyword>
<sequence length="449" mass="48857">MALGKRRPARSPGEGRRGAKPPTAEVARQEAGEGLDALEVLRLSHDGRGIARDAQGKTIFIDRALPGERVDVRRHRQRRRFDEAHPVQVARPSAARVVPACVHFEVCGGCSLQHLEISAQREHKSGVLVEHLHRARLDVPAVELLAGEAYGYRRRARLGVKLDGEGRLRFGFRRRQSERLFDIEQCPVLLPGLEVLLAPLRECLQRLEAPRQLGHIELIAGDDAIALKLRQLKPVAADESRWRVFAEAHDLVLIFDRGEPSALPTLHYRLDVAGRSLAMGFQPGDFLQVNGAVNRQLVGAALDWLALPAGARLLDLFAGVGNFGLPFAATGVRVAAIEGSAAMVERVSANARTLGLGISTRAMDLGQAPAVEDVDAVLLDPPRDGAQNVCKALASAGPERVLYVSCDPATLARDAALLVAGGYRLVRIALVDMFPQTPHLESLSLFERR</sequence>
<dbReference type="InterPro" id="IPR029063">
    <property type="entry name" value="SAM-dependent_MTases_sf"/>
</dbReference>
<comment type="similarity">
    <text evidence="6">Belongs to the class I-like SAM-binding methyltransferase superfamily. RNA M5U methyltransferase family.</text>
</comment>
<dbReference type="PROSITE" id="PS01230">
    <property type="entry name" value="TRMA_1"/>
    <property type="match status" value="1"/>
</dbReference>
<proteinExistence type="inferred from homology"/>
<keyword evidence="2 6" id="KW-0489">Methyltransferase</keyword>
<dbReference type="STRING" id="376489.A5892_11365"/>
<dbReference type="Pfam" id="PF05958">
    <property type="entry name" value="tRNA_U5-meth_tr"/>
    <property type="match status" value="2"/>
</dbReference>
<evidence type="ECO:0000256" key="5">
    <source>
        <dbReference type="ARBA" id="ARBA00023014"/>
    </source>
</evidence>
<evidence type="ECO:0000313" key="11">
    <source>
        <dbReference type="Proteomes" id="UP000077875"/>
    </source>
</evidence>
<feature type="binding site" evidence="6">
    <location>
        <position position="317"/>
    </location>
    <ligand>
        <name>S-adenosyl-L-methionine</name>
        <dbReference type="ChEBI" id="CHEBI:59789"/>
    </ligand>
</feature>
<keyword evidence="1" id="KW-0479">Metal-binding</keyword>
<feature type="region of interest" description="Disordered" evidence="8">
    <location>
        <begin position="1"/>
        <end position="30"/>
    </location>
</feature>
<dbReference type="InterPro" id="IPR030390">
    <property type="entry name" value="MeTrfase_TrmA_AS"/>
</dbReference>
<dbReference type="InterPro" id="IPR002792">
    <property type="entry name" value="TRAM_dom"/>
</dbReference>
<protein>
    <recommendedName>
        <fullName evidence="9">TRAM domain-containing protein</fullName>
    </recommendedName>
</protein>
<dbReference type="SUPFAM" id="SSF50249">
    <property type="entry name" value="Nucleic acid-binding proteins"/>
    <property type="match status" value="1"/>
</dbReference>
<feature type="binding site" evidence="6">
    <location>
        <position position="380"/>
    </location>
    <ligand>
        <name>S-adenosyl-L-methionine</name>
        <dbReference type="ChEBI" id="CHEBI:59789"/>
    </ligand>
</feature>
<dbReference type="GO" id="GO:0070041">
    <property type="term" value="F:rRNA (uridine-C5-)-methyltransferase activity"/>
    <property type="evidence" value="ECO:0007669"/>
    <property type="project" value="TreeGrafter"/>
</dbReference>
<feature type="binding site" evidence="6">
    <location>
        <position position="338"/>
    </location>
    <ligand>
        <name>S-adenosyl-L-methionine</name>
        <dbReference type="ChEBI" id="CHEBI:59789"/>
    </ligand>
</feature>
<dbReference type="InterPro" id="IPR030391">
    <property type="entry name" value="MeTrfase_TrmA_CS"/>
</dbReference>
<gene>
    <name evidence="10" type="ORF">A5892_11365</name>
</gene>
<dbReference type="EMBL" id="CP015243">
    <property type="protein sequence ID" value="ANF57985.1"/>
    <property type="molecule type" value="Genomic_DNA"/>
</dbReference>
<feature type="active site" description="Nucleophile" evidence="6">
    <location>
        <position position="406"/>
    </location>
</feature>
<dbReference type="Proteomes" id="UP000077875">
    <property type="component" value="Chromosome"/>
</dbReference>
<feature type="binding site" evidence="6">
    <location>
        <position position="288"/>
    </location>
    <ligand>
        <name>S-adenosyl-L-methionine</name>
        <dbReference type="ChEBI" id="CHEBI:59789"/>
    </ligand>
</feature>
<keyword evidence="5" id="KW-0411">Iron-sulfur</keyword>
<dbReference type="InterPro" id="IPR010280">
    <property type="entry name" value="U5_MeTrfase_fam"/>
</dbReference>
<dbReference type="PANTHER" id="PTHR11061">
    <property type="entry name" value="RNA M5U METHYLTRANSFERASE"/>
    <property type="match status" value="1"/>
</dbReference>
<dbReference type="AlphaFoldDB" id="A0A172YG97"/>
<accession>A0A172YG97</accession>
<evidence type="ECO:0000256" key="2">
    <source>
        <dbReference type="ARBA" id="ARBA00022603"/>
    </source>
</evidence>
<dbReference type="Pfam" id="PF01938">
    <property type="entry name" value="TRAM"/>
    <property type="match status" value="1"/>
</dbReference>
<dbReference type="CDD" id="cd02440">
    <property type="entry name" value="AdoMet_MTases"/>
    <property type="match status" value="1"/>
</dbReference>
<evidence type="ECO:0000313" key="10">
    <source>
        <dbReference type="EMBL" id="ANF57985.1"/>
    </source>
</evidence>
<dbReference type="PROSITE" id="PS50926">
    <property type="entry name" value="TRAM"/>
    <property type="match status" value="1"/>
</dbReference>
<keyword evidence="1" id="KW-0408">Iron</keyword>